<comment type="subcellular location">
    <subcellularLocation>
        <location evidence="1">Cell outer membrane</location>
    </subcellularLocation>
</comment>
<feature type="chain" id="PRO_5046658511" evidence="5">
    <location>
        <begin position="24"/>
        <end position="184"/>
    </location>
</feature>
<dbReference type="CDD" id="cd07185">
    <property type="entry name" value="OmpA_C-like"/>
    <property type="match status" value="1"/>
</dbReference>
<dbReference type="SUPFAM" id="SSF103088">
    <property type="entry name" value="OmpA-like"/>
    <property type="match status" value="1"/>
</dbReference>
<evidence type="ECO:0000256" key="5">
    <source>
        <dbReference type="SAM" id="SignalP"/>
    </source>
</evidence>
<accession>A0ABS0KYS5</accession>
<dbReference type="InterPro" id="IPR050330">
    <property type="entry name" value="Bact_OuterMem_StrucFunc"/>
</dbReference>
<evidence type="ECO:0000256" key="1">
    <source>
        <dbReference type="ARBA" id="ARBA00004442"/>
    </source>
</evidence>
<organism evidence="7 8">
    <name type="scientific">Hymenobacter guriensis</name>
    <dbReference type="NCBI Taxonomy" id="2793065"/>
    <lineage>
        <taxon>Bacteria</taxon>
        <taxon>Pseudomonadati</taxon>
        <taxon>Bacteroidota</taxon>
        <taxon>Cytophagia</taxon>
        <taxon>Cytophagales</taxon>
        <taxon>Hymenobacteraceae</taxon>
        <taxon>Hymenobacter</taxon>
    </lineage>
</organism>
<protein>
    <submittedName>
        <fullName evidence="7">OmpA family protein</fullName>
    </submittedName>
</protein>
<dbReference type="InterPro" id="IPR006665">
    <property type="entry name" value="OmpA-like"/>
</dbReference>
<evidence type="ECO:0000256" key="4">
    <source>
        <dbReference type="PROSITE-ProRule" id="PRU00473"/>
    </source>
</evidence>
<keyword evidence="8" id="KW-1185">Reference proteome</keyword>
<gene>
    <name evidence="7" type="ORF">I5L79_05605</name>
</gene>
<dbReference type="Proteomes" id="UP000601099">
    <property type="component" value="Unassembled WGS sequence"/>
</dbReference>
<evidence type="ECO:0000256" key="2">
    <source>
        <dbReference type="ARBA" id="ARBA00023136"/>
    </source>
</evidence>
<dbReference type="RefSeq" id="WP_196954018.1">
    <property type="nucleotide sequence ID" value="NZ_JADWYK010000002.1"/>
</dbReference>
<feature type="signal peptide" evidence="5">
    <location>
        <begin position="1"/>
        <end position="23"/>
    </location>
</feature>
<evidence type="ECO:0000256" key="3">
    <source>
        <dbReference type="ARBA" id="ARBA00023237"/>
    </source>
</evidence>
<keyword evidence="5" id="KW-0732">Signal</keyword>
<dbReference type="InterPro" id="IPR036737">
    <property type="entry name" value="OmpA-like_sf"/>
</dbReference>
<feature type="domain" description="OmpA-like" evidence="6">
    <location>
        <begin position="72"/>
        <end position="184"/>
    </location>
</feature>
<dbReference type="PROSITE" id="PS51123">
    <property type="entry name" value="OMPA_2"/>
    <property type="match status" value="1"/>
</dbReference>
<dbReference type="Gene3D" id="3.30.1330.60">
    <property type="entry name" value="OmpA-like domain"/>
    <property type="match status" value="1"/>
</dbReference>
<keyword evidence="2 4" id="KW-0472">Membrane</keyword>
<reference evidence="7 8" key="1">
    <citation type="submission" date="2020-11" db="EMBL/GenBank/DDBJ databases">
        <title>Hymenobacter sp.</title>
        <authorList>
            <person name="Kim M.K."/>
        </authorList>
    </citation>
    <scope>NUCLEOTIDE SEQUENCE [LARGE SCALE GENOMIC DNA]</scope>
    <source>
        <strain evidence="7 8">BT594</strain>
    </source>
</reference>
<name>A0ABS0KYS5_9BACT</name>
<dbReference type="InterPro" id="IPR006664">
    <property type="entry name" value="OMP_bac"/>
</dbReference>
<dbReference type="EMBL" id="JADWYK010000002">
    <property type="protein sequence ID" value="MBG8553010.1"/>
    <property type="molecule type" value="Genomic_DNA"/>
</dbReference>
<evidence type="ECO:0000313" key="7">
    <source>
        <dbReference type="EMBL" id="MBG8553010.1"/>
    </source>
</evidence>
<dbReference type="Pfam" id="PF00691">
    <property type="entry name" value="OmpA"/>
    <property type="match status" value="1"/>
</dbReference>
<dbReference type="PRINTS" id="PR01021">
    <property type="entry name" value="OMPADOMAIN"/>
</dbReference>
<dbReference type="PANTHER" id="PTHR30329:SF21">
    <property type="entry name" value="LIPOPROTEIN YIAD-RELATED"/>
    <property type="match status" value="1"/>
</dbReference>
<keyword evidence="3" id="KW-0998">Cell outer membrane</keyword>
<evidence type="ECO:0000313" key="8">
    <source>
        <dbReference type="Proteomes" id="UP000601099"/>
    </source>
</evidence>
<comment type="caution">
    <text evidence="7">The sequence shown here is derived from an EMBL/GenBank/DDBJ whole genome shotgun (WGS) entry which is preliminary data.</text>
</comment>
<evidence type="ECO:0000259" key="6">
    <source>
        <dbReference type="PROSITE" id="PS51123"/>
    </source>
</evidence>
<dbReference type="PANTHER" id="PTHR30329">
    <property type="entry name" value="STATOR ELEMENT OF FLAGELLAR MOTOR COMPLEX"/>
    <property type="match status" value="1"/>
</dbReference>
<sequence>MKTLFSLTALVILLHFAATPAQAQLGLLWRVEDKLADKASQKIADRLSKKAEAAVQRKTNEVSTEYYSTLLADGKIVCHGIQFEPGTATITEASQPVVRALVNTLAANPDVKVRIEAHTLREGNAATNLALSQRRADAVRAALVRGGVEAARLTTKGYGGTKPLDVDSSSGLDSLNQRTEFVKL</sequence>
<proteinExistence type="predicted"/>